<dbReference type="InterPro" id="IPR006710">
    <property type="entry name" value="Glyco_hydro_43"/>
</dbReference>
<dbReference type="Proteomes" id="UP001305779">
    <property type="component" value="Unassembled WGS sequence"/>
</dbReference>
<proteinExistence type="inferred from homology"/>
<dbReference type="PANTHER" id="PTHR42812">
    <property type="entry name" value="BETA-XYLOSIDASE"/>
    <property type="match status" value="1"/>
</dbReference>
<keyword evidence="3 4" id="KW-0326">Glycosidase</keyword>
<dbReference type="SUPFAM" id="SSF75005">
    <property type="entry name" value="Arabinanase/levansucrase/invertase"/>
    <property type="match status" value="1"/>
</dbReference>
<feature type="compositionally biased region" description="Polar residues" evidence="5">
    <location>
        <begin position="23"/>
        <end position="41"/>
    </location>
</feature>
<evidence type="ECO:0000256" key="3">
    <source>
        <dbReference type="ARBA" id="ARBA00023295"/>
    </source>
</evidence>
<comment type="caution">
    <text evidence="7">The sequence shown here is derived from an EMBL/GenBank/DDBJ whole genome shotgun (WGS) entry which is preliminary data.</text>
</comment>
<accession>A0ABR0E7D7</accession>
<keyword evidence="6" id="KW-0812">Transmembrane</keyword>
<keyword evidence="6" id="KW-1133">Transmembrane helix</keyword>
<organism evidence="7 8">
    <name type="scientific">Zasmidium cellare</name>
    <name type="common">Wine cellar mold</name>
    <name type="synonym">Racodium cellare</name>
    <dbReference type="NCBI Taxonomy" id="395010"/>
    <lineage>
        <taxon>Eukaryota</taxon>
        <taxon>Fungi</taxon>
        <taxon>Dikarya</taxon>
        <taxon>Ascomycota</taxon>
        <taxon>Pezizomycotina</taxon>
        <taxon>Dothideomycetes</taxon>
        <taxon>Dothideomycetidae</taxon>
        <taxon>Mycosphaerellales</taxon>
        <taxon>Mycosphaerellaceae</taxon>
        <taxon>Zasmidium</taxon>
    </lineage>
</organism>
<evidence type="ECO:0000313" key="7">
    <source>
        <dbReference type="EMBL" id="KAK4497126.1"/>
    </source>
</evidence>
<evidence type="ECO:0000256" key="1">
    <source>
        <dbReference type="ARBA" id="ARBA00009865"/>
    </source>
</evidence>
<name>A0ABR0E7D7_ZASCE</name>
<feature type="region of interest" description="Disordered" evidence="5">
    <location>
        <begin position="152"/>
        <end position="171"/>
    </location>
</feature>
<evidence type="ECO:0000256" key="6">
    <source>
        <dbReference type="SAM" id="Phobius"/>
    </source>
</evidence>
<dbReference type="CDD" id="cd08999">
    <property type="entry name" value="GH43_ABN-like"/>
    <property type="match status" value="1"/>
</dbReference>
<evidence type="ECO:0000313" key="8">
    <source>
        <dbReference type="Proteomes" id="UP001305779"/>
    </source>
</evidence>
<evidence type="ECO:0000256" key="5">
    <source>
        <dbReference type="SAM" id="MobiDB-lite"/>
    </source>
</evidence>
<feature type="compositionally biased region" description="Polar residues" evidence="5">
    <location>
        <begin position="51"/>
        <end position="60"/>
    </location>
</feature>
<dbReference type="InterPro" id="IPR023296">
    <property type="entry name" value="Glyco_hydro_beta-prop_sf"/>
</dbReference>
<feature type="region of interest" description="Disordered" evidence="5">
    <location>
        <begin position="1"/>
        <end position="81"/>
    </location>
</feature>
<feature type="transmembrane region" description="Helical" evidence="6">
    <location>
        <begin position="119"/>
        <end position="145"/>
    </location>
</feature>
<sequence length="535" mass="57647">MEGREGAASMPPVSSGILDILDSTHSSQPSQHLGLDSTSPHTRLPEDTREPYNQVSNPSLLSEARPAQSRDENAAMSATTCSADQQHAGKLTFFQAYFTRPIISKDPEKKSTDTRRFSFLSIGFLISAAVMVAILVAVIVAAVVVTVDRGHRANAKPGQGPVDDNHQSPIRGAIPSNFADPSLYYEKGTWYAFATNSAAGVLDYPNKSNNASRYTPDFGLANVQMAISTNFADWKLASLADQPLPQTGNWTMGAHHKTDKPRISSTWAPAVIKRGDGKYVLYYTAIPSGANPYPHKDMNGKISFPHPHPHCVGAAVSNGTSPAGPYEPLDDFLACPKPQGGAIDPEAITDVDGKIWVTYKIDGNNIGHGGFCGNTVKPIVPTPIMLQQMEDDGVTKVGDPLVILENNESDGPLIEASMLIRSSEGVYFLFYSSGCTRENTYVVRYATSKDIKGPYTRAKGTLLKTGDFGLEAPGSVGIVEDGQNGWNMAFHARTNYGQVGRVRAMFTTKLKLDGTKVTMVRDNSTVHLGHKGQTA</sequence>
<dbReference type="PANTHER" id="PTHR42812:SF5">
    <property type="entry name" value="ENDO-ARABINASE"/>
    <property type="match status" value="1"/>
</dbReference>
<protein>
    <recommendedName>
        <fullName evidence="9">Arabinanase/levansucrase/invertase</fullName>
    </recommendedName>
</protein>
<dbReference type="Pfam" id="PF04616">
    <property type="entry name" value="Glyco_hydro_43"/>
    <property type="match status" value="1"/>
</dbReference>
<dbReference type="EMBL" id="JAXOVC010000009">
    <property type="protein sequence ID" value="KAK4497126.1"/>
    <property type="molecule type" value="Genomic_DNA"/>
</dbReference>
<evidence type="ECO:0008006" key="9">
    <source>
        <dbReference type="Google" id="ProtNLM"/>
    </source>
</evidence>
<evidence type="ECO:0000256" key="4">
    <source>
        <dbReference type="RuleBase" id="RU361187"/>
    </source>
</evidence>
<comment type="similarity">
    <text evidence="1 4">Belongs to the glycosyl hydrolase 43 family.</text>
</comment>
<keyword evidence="6" id="KW-0472">Membrane</keyword>
<reference evidence="7 8" key="1">
    <citation type="journal article" date="2023" name="G3 (Bethesda)">
        <title>A chromosome-level genome assembly of Zasmidium syzygii isolated from banana leaves.</title>
        <authorList>
            <person name="van Westerhoven A.C."/>
            <person name="Mehrabi R."/>
            <person name="Talebi R."/>
            <person name="Steentjes M.B.F."/>
            <person name="Corcolon B."/>
            <person name="Chong P.A."/>
            <person name="Kema G.H.J."/>
            <person name="Seidl M.F."/>
        </authorList>
    </citation>
    <scope>NUCLEOTIDE SEQUENCE [LARGE SCALE GENOMIC DNA]</scope>
    <source>
        <strain evidence="7 8">P124</strain>
    </source>
</reference>
<keyword evidence="2 4" id="KW-0378">Hydrolase</keyword>
<keyword evidence="8" id="KW-1185">Reference proteome</keyword>
<gene>
    <name evidence="7" type="ORF">PRZ48_011576</name>
</gene>
<evidence type="ECO:0000256" key="2">
    <source>
        <dbReference type="ARBA" id="ARBA00022801"/>
    </source>
</evidence>
<dbReference type="Gene3D" id="2.115.10.20">
    <property type="entry name" value="Glycosyl hydrolase domain, family 43"/>
    <property type="match status" value="1"/>
</dbReference>
<dbReference type="InterPro" id="IPR051795">
    <property type="entry name" value="Glycosyl_Hydrlase_43"/>
</dbReference>